<dbReference type="InterPro" id="IPR007486">
    <property type="entry name" value="YebE"/>
</dbReference>
<reference evidence="1" key="2">
    <citation type="submission" date="2021-04" db="EMBL/GenBank/DDBJ databases">
        <authorList>
            <person name="Gilroy R."/>
        </authorList>
    </citation>
    <scope>NUCLEOTIDE SEQUENCE</scope>
    <source>
        <strain evidence="1">ChiHecec2B26-446</strain>
    </source>
</reference>
<sequence>MSIFSILKSDTFASTLQTFSGKAREVVDTVSKNMPSSVQGIGDKARDVAGSVSKNIPGSLQGLGDKAKGVAETVSQNMPKNAATAFGIGSLVALFGTMLPKDVVKGAALVGAGAIAWNFYQKWSAQKTAAGQAPAEAGAAQQALPSPQDPAAMLMLRAMVYAARADGHIDEAEQSRISKLTEQFLPGQDTNAIVNTLVNEPLNLELLASQMQSVEQREDLYRLSCLVLDIDHFMERSYLDALAKALGIEARQAELEQEALAAKQQLDAMS</sequence>
<comment type="caution">
    <text evidence="1">The sequence shown here is derived from an EMBL/GenBank/DDBJ whole genome shotgun (WGS) entry which is preliminary data.</text>
</comment>
<accession>A0A9D1PXE6</accession>
<protein>
    <submittedName>
        <fullName evidence="1">DUF533 domain-containing protein</fullName>
    </submittedName>
</protein>
<dbReference type="Pfam" id="PF04391">
    <property type="entry name" value="DUF533"/>
    <property type="match status" value="1"/>
</dbReference>
<evidence type="ECO:0000313" key="2">
    <source>
        <dbReference type="Proteomes" id="UP000886752"/>
    </source>
</evidence>
<dbReference type="AlphaFoldDB" id="A0A9D1PXE6"/>
<dbReference type="EMBL" id="DXHV01000077">
    <property type="protein sequence ID" value="HIW01345.1"/>
    <property type="molecule type" value="Genomic_DNA"/>
</dbReference>
<name>A0A9D1PXE6_9BACT</name>
<dbReference type="Gene3D" id="1.10.3680.10">
    <property type="entry name" value="TerB-like"/>
    <property type="match status" value="1"/>
</dbReference>
<dbReference type="InterPro" id="IPR029024">
    <property type="entry name" value="TerB-like"/>
</dbReference>
<evidence type="ECO:0000313" key="1">
    <source>
        <dbReference type="EMBL" id="HIW01345.1"/>
    </source>
</evidence>
<gene>
    <name evidence="1" type="ORF">H9894_09205</name>
</gene>
<dbReference type="Proteomes" id="UP000886752">
    <property type="component" value="Unassembled WGS sequence"/>
</dbReference>
<dbReference type="SUPFAM" id="SSF158682">
    <property type="entry name" value="TerB-like"/>
    <property type="match status" value="1"/>
</dbReference>
<proteinExistence type="predicted"/>
<dbReference type="CDD" id="cd07178">
    <property type="entry name" value="terB_like_YebE"/>
    <property type="match status" value="1"/>
</dbReference>
<organism evidence="1 2">
    <name type="scientific">Candidatus Desulfovibrio intestinipullorum</name>
    <dbReference type="NCBI Taxonomy" id="2838536"/>
    <lineage>
        <taxon>Bacteria</taxon>
        <taxon>Pseudomonadati</taxon>
        <taxon>Thermodesulfobacteriota</taxon>
        <taxon>Desulfovibrionia</taxon>
        <taxon>Desulfovibrionales</taxon>
        <taxon>Desulfovibrionaceae</taxon>
        <taxon>Desulfovibrio</taxon>
    </lineage>
</organism>
<reference evidence="1" key="1">
    <citation type="journal article" date="2021" name="PeerJ">
        <title>Extensive microbial diversity within the chicken gut microbiome revealed by metagenomics and culture.</title>
        <authorList>
            <person name="Gilroy R."/>
            <person name="Ravi A."/>
            <person name="Getino M."/>
            <person name="Pursley I."/>
            <person name="Horton D.L."/>
            <person name="Alikhan N.F."/>
            <person name="Baker D."/>
            <person name="Gharbi K."/>
            <person name="Hall N."/>
            <person name="Watson M."/>
            <person name="Adriaenssens E.M."/>
            <person name="Foster-Nyarko E."/>
            <person name="Jarju S."/>
            <person name="Secka A."/>
            <person name="Antonio M."/>
            <person name="Oren A."/>
            <person name="Chaudhuri R.R."/>
            <person name="La Ragione R."/>
            <person name="Hildebrand F."/>
            <person name="Pallen M.J."/>
        </authorList>
    </citation>
    <scope>NUCLEOTIDE SEQUENCE</scope>
    <source>
        <strain evidence="1">ChiHecec2B26-446</strain>
    </source>
</reference>